<dbReference type="InterPro" id="IPR001451">
    <property type="entry name" value="Hexapep"/>
</dbReference>
<dbReference type="PROSITE" id="PS51257">
    <property type="entry name" value="PROKAR_LIPOPROTEIN"/>
    <property type="match status" value="1"/>
</dbReference>
<gene>
    <name evidence="4" type="ORF">DN412_09495</name>
</gene>
<comment type="caution">
    <text evidence="4">The sequence shown here is derived from an EMBL/GenBank/DDBJ whole genome shotgun (WGS) entry which is preliminary data.</text>
</comment>
<keyword evidence="1 4" id="KW-0808">Transferase</keyword>
<dbReference type="Proteomes" id="UP000255165">
    <property type="component" value="Unassembled WGS sequence"/>
</dbReference>
<reference evidence="5" key="1">
    <citation type="submission" date="2018-06" db="EMBL/GenBank/DDBJ databases">
        <authorList>
            <person name="Feng T."/>
            <person name="Jeon C.O."/>
        </authorList>
    </citation>
    <scope>NUCLEOTIDE SEQUENCE [LARGE SCALE GENOMIC DNA]</scope>
    <source>
        <strain evidence="5">S23</strain>
    </source>
</reference>
<protein>
    <submittedName>
        <fullName evidence="4">Acyltransferase</fullName>
    </submittedName>
</protein>
<evidence type="ECO:0000256" key="1">
    <source>
        <dbReference type="ARBA" id="ARBA00022679"/>
    </source>
</evidence>
<dbReference type="AlphaFoldDB" id="A0A370NY25"/>
<dbReference type="GO" id="GO:0016746">
    <property type="term" value="F:acyltransferase activity"/>
    <property type="evidence" value="ECO:0007669"/>
    <property type="project" value="UniProtKB-KW"/>
</dbReference>
<evidence type="ECO:0000313" key="4">
    <source>
        <dbReference type="EMBL" id="RDK10483.1"/>
    </source>
</evidence>
<dbReference type="PANTHER" id="PTHR23416">
    <property type="entry name" value="SIALIC ACID SYNTHASE-RELATED"/>
    <property type="match status" value="1"/>
</dbReference>
<dbReference type="InterPro" id="IPR051159">
    <property type="entry name" value="Hexapeptide_acetyltransf"/>
</dbReference>
<proteinExistence type="predicted"/>
<accession>A0A370NY25</accession>
<organism evidence="4 5">
    <name type="scientific">Cupriavidus lacunae</name>
    <dbReference type="NCBI Taxonomy" id="2666307"/>
    <lineage>
        <taxon>Bacteria</taxon>
        <taxon>Pseudomonadati</taxon>
        <taxon>Pseudomonadota</taxon>
        <taxon>Betaproteobacteria</taxon>
        <taxon>Burkholderiales</taxon>
        <taxon>Burkholderiaceae</taxon>
        <taxon>Cupriavidus</taxon>
    </lineage>
</organism>
<dbReference type="CDD" id="cd04647">
    <property type="entry name" value="LbH_MAT_like"/>
    <property type="match status" value="1"/>
</dbReference>
<dbReference type="SUPFAM" id="SSF51161">
    <property type="entry name" value="Trimeric LpxA-like enzymes"/>
    <property type="match status" value="1"/>
</dbReference>
<name>A0A370NY25_9BURK</name>
<evidence type="ECO:0000256" key="3">
    <source>
        <dbReference type="ARBA" id="ARBA00023315"/>
    </source>
</evidence>
<keyword evidence="2" id="KW-0677">Repeat</keyword>
<dbReference type="InterPro" id="IPR011004">
    <property type="entry name" value="Trimer_LpxA-like_sf"/>
</dbReference>
<dbReference type="PROSITE" id="PS00101">
    <property type="entry name" value="HEXAPEP_TRANSFERASES"/>
    <property type="match status" value="1"/>
</dbReference>
<evidence type="ECO:0000313" key="5">
    <source>
        <dbReference type="Proteomes" id="UP000255165"/>
    </source>
</evidence>
<dbReference type="EMBL" id="QKWJ01000008">
    <property type="protein sequence ID" value="RDK10483.1"/>
    <property type="molecule type" value="Genomic_DNA"/>
</dbReference>
<dbReference type="Pfam" id="PF14602">
    <property type="entry name" value="Hexapep_2"/>
    <property type="match status" value="1"/>
</dbReference>
<keyword evidence="3 4" id="KW-0012">Acyltransferase</keyword>
<keyword evidence="5" id="KW-1185">Reference proteome</keyword>
<evidence type="ECO:0000256" key="2">
    <source>
        <dbReference type="ARBA" id="ARBA00022737"/>
    </source>
</evidence>
<dbReference type="Gene3D" id="2.160.10.10">
    <property type="entry name" value="Hexapeptide repeat proteins"/>
    <property type="match status" value="1"/>
</dbReference>
<dbReference type="InterPro" id="IPR018357">
    <property type="entry name" value="Hexapep_transf_CS"/>
</dbReference>
<sequence length="181" mass="19685">MKILTYASIAIYYLIGSRAPRTFWPGGILFSCFRVWLLRGAGCKVGSRCEIEPNIYVGLRPKLAIGDRCQINSNAELHNVVMGADVMIAPGVVILDRQHNFASLSKPMSMQGVKKFKSVIIEDDVWIGQNAIVMPGIRIAYGAIVGAGSVVTKDVPKNAIVAGVPAKIIRYRDANELAKIV</sequence>